<gene>
    <name evidence="4" type="ORF">FLK61_38865</name>
</gene>
<evidence type="ECO:0000256" key="1">
    <source>
        <dbReference type="SAM" id="Phobius"/>
    </source>
</evidence>
<dbReference type="PANTHER" id="PTHR44757">
    <property type="entry name" value="DIGUANYLATE CYCLASE DGCP"/>
    <property type="match status" value="1"/>
</dbReference>
<dbReference type="PROSITE" id="PS50883">
    <property type="entry name" value="EAL"/>
    <property type="match status" value="1"/>
</dbReference>
<dbReference type="InterPro" id="IPR029787">
    <property type="entry name" value="Nucleotide_cyclase"/>
</dbReference>
<keyword evidence="5" id="KW-1185">Reference proteome</keyword>
<sequence length="766" mass="87166">MRVMRIRTLSLIVIGLFLILFFFFIQFFMTPALLDEANEFDEKVLDSDVSRVSNYLTMESDNLMRQNIDWSMWDDTYFFVNNQSDSYISDNLENDVLLNNRIQMIIYLDSQGSIFHSHAIDENGESTSVSSSFLERVTQLATDGEDVFFESLDGIPVLLASHPITRNDRTGESGLLLMGRIINEDYLQTLAESLSLDVALASPERDAFVSSQDKISADHMIEDVNQNTIIPLNIAADRFFYHEKQANLFNLKILVSVVLLSLASLFYFFFKSFVLDPVKRLAAILQESTATNTSESQLSGPFNITATEINQIELEFKQMITNIQLANEEITEMAYHDQLTKLRNRFYLTKKFDEFVNQDTRKRAVVFFDLDGFKKVNDIWGHEVGDLLLKKVAKRLKRHFKDENTIIARVGGDEFSVILPFEEKEAMLIQITEMRGELAQAFRLGSITVSISASVGISMYPDDGDQLSGLIKKADEAMYESKARGKNQLTLYQDLLVGSAFTKVETLKKDAQFVLENNQLHLVFQPIFKGENPLITGVEALLRWNHPKFGSLSPDLFIDLFEETGVINEIGIWVLKEGISKLSMWHRSGHRSLSLSFNFSKTQLQSYQAFLDELDKALKETNVAPSSIIIEITESEVSYYDNELMHFIKEIQKRNVKIAFDDFGKGSTSLSGLRKHPVDVVKIDRSFMESIPFENFNASLLTGICTLLNQLNIEIIAEGIENEAQFKFLLNHPGIKMQGYYFSKPITPEAVTELLSDMEGNQSKLV</sequence>
<dbReference type="InterPro" id="IPR001633">
    <property type="entry name" value="EAL_dom"/>
</dbReference>
<dbReference type="Pfam" id="PF00563">
    <property type="entry name" value="EAL"/>
    <property type="match status" value="1"/>
</dbReference>
<dbReference type="InterPro" id="IPR043128">
    <property type="entry name" value="Rev_trsase/Diguanyl_cyclase"/>
</dbReference>
<dbReference type="InterPro" id="IPR007892">
    <property type="entry name" value="CHASE4"/>
</dbReference>
<evidence type="ECO:0000259" key="2">
    <source>
        <dbReference type="PROSITE" id="PS50883"/>
    </source>
</evidence>
<dbReference type="InterPro" id="IPR052155">
    <property type="entry name" value="Biofilm_reg_signaling"/>
</dbReference>
<dbReference type="InterPro" id="IPR000160">
    <property type="entry name" value="GGDEF_dom"/>
</dbReference>
<feature type="transmembrane region" description="Helical" evidence="1">
    <location>
        <begin position="9"/>
        <end position="29"/>
    </location>
</feature>
<keyword evidence="1" id="KW-0472">Membrane</keyword>
<proteinExistence type="predicted"/>
<dbReference type="CDD" id="cd01948">
    <property type="entry name" value="EAL"/>
    <property type="match status" value="1"/>
</dbReference>
<dbReference type="EMBL" id="CP041372">
    <property type="protein sequence ID" value="QKS72582.1"/>
    <property type="molecule type" value="Genomic_DNA"/>
</dbReference>
<dbReference type="Proteomes" id="UP000318138">
    <property type="component" value="Chromosome"/>
</dbReference>
<dbReference type="SMART" id="SM00267">
    <property type="entry name" value="GGDEF"/>
    <property type="match status" value="1"/>
</dbReference>
<keyword evidence="1" id="KW-1133">Transmembrane helix</keyword>
<dbReference type="NCBIfam" id="TIGR00254">
    <property type="entry name" value="GGDEF"/>
    <property type="match status" value="1"/>
</dbReference>
<dbReference type="CDD" id="cd01949">
    <property type="entry name" value="GGDEF"/>
    <property type="match status" value="1"/>
</dbReference>
<dbReference type="SUPFAM" id="SSF141868">
    <property type="entry name" value="EAL domain-like"/>
    <property type="match status" value="1"/>
</dbReference>
<dbReference type="SMART" id="SM00052">
    <property type="entry name" value="EAL"/>
    <property type="match status" value="1"/>
</dbReference>
<dbReference type="Pfam" id="PF05228">
    <property type="entry name" value="CHASE4"/>
    <property type="match status" value="1"/>
</dbReference>
<dbReference type="SUPFAM" id="SSF55073">
    <property type="entry name" value="Nucleotide cyclase"/>
    <property type="match status" value="1"/>
</dbReference>
<name>A0A859FIQ3_9BACI</name>
<evidence type="ECO:0000259" key="3">
    <source>
        <dbReference type="PROSITE" id="PS50887"/>
    </source>
</evidence>
<dbReference type="AlphaFoldDB" id="A0A859FIQ3"/>
<dbReference type="PANTHER" id="PTHR44757:SF2">
    <property type="entry name" value="BIOFILM ARCHITECTURE MAINTENANCE PROTEIN MBAA"/>
    <property type="match status" value="1"/>
</dbReference>
<accession>A0A859FIQ3</accession>
<feature type="domain" description="GGDEF" evidence="3">
    <location>
        <begin position="361"/>
        <end position="494"/>
    </location>
</feature>
<dbReference type="Gene3D" id="3.30.70.270">
    <property type="match status" value="1"/>
</dbReference>
<evidence type="ECO:0000313" key="4">
    <source>
        <dbReference type="EMBL" id="QKS72582.1"/>
    </source>
</evidence>
<dbReference type="InterPro" id="IPR035919">
    <property type="entry name" value="EAL_sf"/>
</dbReference>
<feature type="domain" description="EAL" evidence="2">
    <location>
        <begin position="504"/>
        <end position="759"/>
    </location>
</feature>
<organism evidence="4 5">
    <name type="scientific">Paenalkalicoccus suaedae</name>
    <dbReference type="NCBI Taxonomy" id="2592382"/>
    <lineage>
        <taxon>Bacteria</taxon>
        <taxon>Bacillati</taxon>
        <taxon>Bacillota</taxon>
        <taxon>Bacilli</taxon>
        <taxon>Bacillales</taxon>
        <taxon>Bacillaceae</taxon>
        <taxon>Paenalkalicoccus</taxon>
    </lineage>
</organism>
<evidence type="ECO:0000313" key="5">
    <source>
        <dbReference type="Proteomes" id="UP000318138"/>
    </source>
</evidence>
<dbReference type="RefSeq" id="WP_176010555.1">
    <property type="nucleotide sequence ID" value="NZ_CP041372.2"/>
</dbReference>
<keyword evidence="1" id="KW-0812">Transmembrane</keyword>
<protein>
    <submittedName>
        <fullName evidence="4">EAL domain-containing protein</fullName>
    </submittedName>
</protein>
<dbReference type="PROSITE" id="PS50887">
    <property type="entry name" value="GGDEF"/>
    <property type="match status" value="1"/>
</dbReference>
<reference evidence="5" key="1">
    <citation type="submission" date="2019-07" db="EMBL/GenBank/DDBJ databases">
        <title>Bacillus alkalisoli sp. nov. isolated from saline soil.</title>
        <authorList>
            <person name="Sun J.-Q."/>
            <person name="Xu L."/>
        </authorList>
    </citation>
    <scope>NUCLEOTIDE SEQUENCE [LARGE SCALE GENOMIC DNA]</scope>
    <source>
        <strain evidence="5">M4U3P1</strain>
    </source>
</reference>
<dbReference type="Pfam" id="PF00990">
    <property type="entry name" value="GGDEF"/>
    <property type="match status" value="1"/>
</dbReference>
<feature type="transmembrane region" description="Helical" evidence="1">
    <location>
        <begin position="248"/>
        <end position="270"/>
    </location>
</feature>
<dbReference type="Gene3D" id="3.20.20.450">
    <property type="entry name" value="EAL domain"/>
    <property type="match status" value="1"/>
</dbReference>
<dbReference type="KEGG" id="psua:FLK61_38865"/>